<feature type="transmembrane region" description="Helical" evidence="8">
    <location>
        <begin position="173"/>
        <end position="197"/>
    </location>
</feature>
<protein>
    <submittedName>
        <fullName evidence="10">Cation:proton antiporter</fullName>
    </submittedName>
</protein>
<feature type="transmembrane region" description="Helical" evidence="8">
    <location>
        <begin position="98"/>
        <end position="120"/>
    </location>
</feature>
<dbReference type="InterPro" id="IPR006153">
    <property type="entry name" value="Cation/H_exchanger_TM"/>
</dbReference>
<organism evidence="10 11">
    <name type="scientific">Tahibacter harae</name>
    <dbReference type="NCBI Taxonomy" id="2963937"/>
    <lineage>
        <taxon>Bacteria</taxon>
        <taxon>Pseudomonadati</taxon>
        <taxon>Pseudomonadota</taxon>
        <taxon>Gammaproteobacteria</taxon>
        <taxon>Lysobacterales</taxon>
        <taxon>Rhodanobacteraceae</taxon>
        <taxon>Tahibacter</taxon>
    </lineage>
</organism>
<feature type="transmembrane region" description="Helical" evidence="8">
    <location>
        <begin position="203"/>
        <end position="226"/>
    </location>
</feature>
<dbReference type="InterPro" id="IPR050794">
    <property type="entry name" value="CPA2_transporter"/>
</dbReference>
<evidence type="ECO:0000256" key="6">
    <source>
        <dbReference type="ARBA" id="ARBA00023065"/>
    </source>
</evidence>
<proteinExistence type="predicted"/>
<gene>
    <name evidence="10" type="ORF">NM961_06020</name>
</gene>
<keyword evidence="7 8" id="KW-0472">Membrane</keyword>
<feature type="domain" description="Cation/H+ exchanger transmembrane" evidence="9">
    <location>
        <begin position="13"/>
        <end position="399"/>
    </location>
</feature>
<dbReference type="PANTHER" id="PTHR32468">
    <property type="entry name" value="CATION/H + ANTIPORTER"/>
    <property type="match status" value="1"/>
</dbReference>
<comment type="subcellular location">
    <subcellularLocation>
        <location evidence="1">Membrane</location>
        <topology evidence="1">Multi-pass membrane protein</topology>
    </subcellularLocation>
</comment>
<feature type="transmembrane region" description="Helical" evidence="8">
    <location>
        <begin position="238"/>
        <end position="257"/>
    </location>
</feature>
<evidence type="ECO:0000313" key="11">
    <source>
        <dbReference type="Proteomes" id="UP001165498"/>
    </source>
</evidence>
<dbReference type="Proteomes" id="UP001165498">
    <property type="component" value="Unassembled WGS sequence"/>
</dbReference>
<feature type="transmembrane region" description="Helical" evidence="8">
    <location>
        <begin position="311"/>
        <end position="332"/>
    </location>
</feature>
<feature type="transmembrane region" description="Helical" evidence="8">
    <location>
        <begin position="6"/>
        <end position="24"/>
    </location>
</feature>
<evidence type="ECO:0000256" key="4">
    <source>
        <dbReference type="ARBA" id="ARBA00022692"/>
    </source>
</evidence>
<dbReference type="EMBL" id="JANFQO010000004">
    <property type="protein sequence ID" value="MCQ4164264.1"/>
    <property type="molecule type" value="Genomic_DNA"/>
</dbReference>
<keyword evidence="4 8" id="KW-0812">Transmembrane</keyword>
<keyword evidence="3" id="KW-0050">Antiport</keyword>
<reference evidence="10" key="1">
    <citation type="submission" date="2022-07" db="EMBL/GenBank/DDBJ databases">
        <title>Tahibacter sp., a new gammaproteobacterium isolated from the silt sample collected at pig farm.</title>
        <authorList>
            <person name="Chen H."/>
        </authorList>
    </citation>
    <scope>NUCLEOTIDE SEQUENCE</scope>
    <source>
        <strain evidence="10">P2K</strain>
    </source>
</reference>
<evidence type="ECO:0000256" key="7">
    <source>
        <dbReference type="ARBA" id="ARBA00023136"/>
    </source>
</evidence>
<keyword evidence="11" id="KW-1185">Reference proteome</keyword>
<evidence type="ECO:0000256" key="5">
    <source>
        <dbReference type="ARBA" id="ARBA00022989"/>
    </source>
</evidence>
<feature type="transmembrane region" description="Helical" evidence="8">
    <location>
        <begin position="132"/>
        <end position="152"/>
    </location>
</feature>
<feature type="transmembrane region" description="Helical" evidence="8">
    <location>
        <begin position="36"/>
        <end position="54"/>
    </location>
</feature>
<feature type="transmembrane region" description="Helical" evidence="8">
    <location>
        <begin position="379"/>
        <end position="401"/>
    </location>
</feature>
<evidence type="ECO:0000256" key="2">
    <source>
        <dbReference type="ARBA" id="ARBA00022448"/>
    </source>
</evidence>
<evidence type="ECO:0000256" key="8">
    <source>
        <dbReference type="SAM" id="Phobius"/>
    </source>
</evidence>
<feature type="transmembrane region" description="Helical" evidence="8">
    <location>
        <begin position="286"/>
        <end position="304"/>
    </location>
</feature>
<evidence type="ECO:0000313" key="10">
    <source>
        <dbReference type="EMBL" id="MCQ4164264.1"/>
    </source>
</evidence>
<keyword evidence="2" id="KW-0813">Transport</keyword>
<keyword evidence="6" id="KW-0406">Ion transport</keyword>
<comment type="caution">
    <text evidence="10">The sequence shown here is derived from an EMBL/GenBank/DDBJ whole genome shotgun (WGS) entry which is preliminary data.</text>
</comment>
<dbReference type="PANTHER" id="PTHR32468:SF0">
    <property type="entry name" value="K(+)_H(+) ANTIPORTER 1"/>
    <property type="match status" value="1"/>
</dbReference>
<dbReference type="Gene3D" id="1.20.1530.20">
    <property type="match status" value="1"/>
</dbReference>
<dbReference type="InterPro" id="IPR038770">
    <property type="entry name" value="Na+/solute_symporter_sf"/>
</dbReference>
<evidence type="ECO:0000259" key="9">
    <source>
        <dbReference type="Pfam" id="PF00999"/>
    </source>
</evidence>
<keyword evidence="5 8" id="KW-1133">Transmembrane helix</keyword>
<name>A0ABT1QPP6_9GAMM</name>
<evidence type="ECO:0000256" key="1">
    <source>
        <dbReference type="ARBA" id="ARBA00004141"/>
    </source>
</evidence>
<feature type="transmembrane region" description="Helical" evidence="8">
    <location>
        <begin position="66"/>
        <end position="86"/>
    </location>
</feature>
<accession>A0ABT1QPP6</accession>
<evidence type="ECO:0000256" key="3">
    <source>
        <dbReference type="ARBA" id="ARBA00022449"/>
    </source>
</evidence>
<dbReference type="Pfam" id="PF00999">
    <property type="entry name" value="Na_H_Exchanger"/>
    <property type="match status" value="1"/>
</dbReference>
<dbReference type="RefSeq" id="WP_255912889.1">
    <property type="nucleotide sequence ID" value="NZ_JANFQO010000004.1"/>
</dbReference>
<sequence>MAHSPLLLQLVVILLTARLLSFVLRYLGQPPVIGEMIAGLMLGPLVLGSLAPEFHAQLFAPSSLSALQGVSQIGLVLFMFIVGAELRMPTGLRSQMVSSAWIGGCAMLLPFLLGLGLSPWLHPQLAPPGVPFLPFALFIATAMAITAFPVLARILKDKGLAATPIGQLGLTSAALADLLAWILLALVVALAAAGSGWGDIARMLLGAILLGVVAFAGVRPLLAALLRRQVADGRPDGAVISGLLIVTFAFAALTQWLRLHEVFGAFVFGLCLPRDDKLLDTLVERLEHVAVLVLMPVFFALAGLNTSPDAFVGLGAVTLLVIVALAILGKVLGGAAGARLAGLGWRDAFCLGTLMNTRGLMELIVLKVGLDVGVIGKEIFTMLMLMAVLTTLMTSPLLNLLMRRPHGAAEPSQRKVPSL</sequence>